<feature type="domain" description="INO80 complex subunit 3 N-terminal" evidence="2">
    <location>
        <begin position="36"/>
        <end position="104"/>
    </location>
</feature>
<dbReference type="EMBL" id="ANPB02000003">
    <property type="protein sequence ID" value="KAF4487110.1"/>
    <property type="molecule type" value="Genomic_DNA"/>
</dbReference>
<reference evidence="4 5" key="2">
    <citation type="submission" date="2020-04" db="EMBL/GenBank/DDBJ databases">
        <title>Genome sequencing and assembly of multiple isolates from the Colletotrichum gloeosporioides species complex.</title>
        <authorList>
            <person name="Gan P."/>
            <person name="Shirasu K."/>
        </authorList>
    </citation>
    <scope>NUCLEOTIDE SEQUENCE [LARGE SCALE GENOMIC DNA]</scope>
    <source>
        <strain evidence="4 5">Nara gc5</strain>
    </source>
</reference>
<name>A0A7J6JCT4_COLFN</name>
<dbReference type="OrthoDB" id="4095124at2759"/>
<keyword evidence="5" id="KW-1185">Reference proteome</keyword>
<gene>
    <name evidence="4" type="ORF">CGGC5_v005987</name>
</gene>
<protein>
    <recommendedName>
        <fullName evidence="6">INO80 complex subunit 3</fullName>
    </recommendedName>
</protein>
<comment type="caution">
    <text evidence="4">The sequence shown here is derived from an EMBL/GenBank/DDBJ whole genome shotgun (WGS) entry which is preliminary data.</text>
</comment>
<reference evidence="4 5" key="1">
    <citation type="submission" date="2012-08" db="EMBL/GenBank/DDBJ databases">
        <authorList>
            <person name="Gan P.H.P."/>
            <person name="Ikeda K."/>
            <person name="Irieda H."/>
            <person name="Narusaka M."/>
            <person name="O'Connell R.J."/>
            <person name="Narusaka Y."/>
            <person name="Takano Y."/>
            <person name="Kubo Y."/>
            <person name="Shirasu K."/>
        </authorList>
    </citation>
    <scope>NUCLEOTIDE SEQUENCE [LARGE SCALE GENOMIC DNA]</scope>
    <source>
        <strain evidence="4 5">Nara gc5</strain>
    </source>
</reference>
<feature type="compositionally biased region" description="Acidic residues" evidence="1">
    <location>
        <begin position="329"/>
        <end position="338"/>
    </location>
</feature>
<evidence type="ECO:0000313" key="5">
    <source>
        <dbReference type="Proteomes" id="UP000011096"/>
    </source>
</evidence>
<feature type="domain" description="INO80 complex subunit 3-like middle region" evidence="3">
    <location>
        <begin position="135"/>
        <end position="248"/>
    </location>
</feature>
<accession>A0A7J6JCT4</accession>
<evidence type="ECO:0008006" key="6">
    <source>
        <dbReference type="Google" id="ProtNLM"/>
    </source>
</evidence>
<dbReference type="Pfam" id="PF24244">
    <property type="entry name" value="Iec3-like_M"/>
    <property type="match status" value="1"/>
</dbReference>
<sequence length="401" mass="43527">MPAAMEDANGSVARDVKDEHNDSDDGRAGDGKTTYKSWKKKYRKMRITFDQKMHDCEELHRQESKALATAKQIAIENDRILDLLMDMNSSAQIPFDKRVDIAQPPPKDVPYSPLDVDEVTAVEAADTDELNKPTKSLTVLLKDVPHSTYVQAKEHSPSVVADMEPAPGVSHTPAFLTPDDIDDYLYDVDRRIDPEHLLPTLAPSARTNVPLPEANPHALSQSIAMKNPTSVYNWLRKHAPKTFLQDAENAAAAAVGDEEHAVETPQTDGRRRRGGARGEGSRGGRGSRGGKRASLAASRAEKAAERAAEKAAIAAERAAAMREAAEAWEAMEEDDDDVAVATPITGRGKRKRAAAKDDDDGGYRPRGSVGRPAKKKRKSEGADAGTPTVSKRGRKSAALDD</sequence>
<dbReference type="RefSeq" id="XP_031887414.1">
    <property type="nucleotide sequence ID" value="XM_032033549.1"/>
</dbReference>
<dbReference type="GO" id="GO:0006338">
    <property type="term" value="P:chromatin remodeling"/>
    <property type="evidence" value="ECO:0007669"/>
    <property type="project" value="InterPro"/>
</dbReference>
<evidence type="ECO:0000313" key="4">
    <source>
        <dbReference type="EMBL" id="KAF4487110.1"/>
    </source>
</evidence>
<feature type="region of interest" description="Disordered" evidence="1">
    <location>
        <begin position="1"/>
        <end position="35"/>
    </location>
</feature>
<evidence type="ECO:0000259" key="3">
    <source>
        <dbReference type="Pfam" id="PF24244"/>
    </source>
</evidence>
<organism evidence="4 5">
    <name type="scientific">Colletotrichum fructicola (strain Nara gc5)</name>
    <name type="common">Anthracnose fungus</name>
    <name type="synonym">Colletotrichum gloeosporioides (strain Nara gc5)</name>
    <dbReference type="NCBI Taxonomy" id="1213859"/>
    <lineage>
        <taxon>Eukaryota</taxon>
        <taxon>Fungi</taxon>
        <taxon>Dikarya</taxon>
        <taxon>Ascomycota</taxon>
        <taxon>Pezizomycotina</taxon>
        <taxon>Sordariomycetes</taxon>
        <taxon>Hypocreomycetidae</taxon>
        <taxon>Glomerellales</taxon>
        <taxon>Glomerellaceae</taxon>
        <taxon>Colletotrichum</taxon>
        <taxon>Colletotrichum gloeosporioides species complex</taxon>
    </lineage>
</organism>
<evidence type="ECO:0000256" key="1">
    <source>
        <dbReference type="SAM" id="MobiDB-lite"/>
    </source>
</evidence>
<evidence type="ECO:0000259" key="2">
    <source>
        <dbReference type="Pfam" id="PF14612"/>
    </source>
</evidence>
<dbReference type="Proteomes" id="UP000011096">
    <property type="component" value="Unassembled WGS sequence"/>
</dbReference>
<dbReference type="GeneID" id="43617580"/>
<feature type="region of interest" description="Disordered" evidence="1">
    <location>
        <begin position="328"/>
        <end position="401"/>
    </location>
</feature>
<dbReference type="InParanoid" id="A0A7J6JCT4"/>
<feature type="region of interest" description="Disordered" evidence="1">
    <location>
        <begin position="253"/>
        <end position="301"/>
    </location>
</feature>
<dbReference type="GO" id="GO:0031011">
    <property type="term" value="C:Ino80 complex"/>
    <property type="evidence" value="ECO:0007669"/>
    <property type="project" value="InterPro"/>
</dbReference>
<dbReference type="InterPro" id="IPR032742">
    <property type="entry name" value="Iec3_N"/>
</dbReference>
<proteinExistence type="predicted"/>
<feature type="compositionally biased region" description="Basic and acidic residues" evidence="1">
    <location>
        <begin position="14"/>
        <end position="30"/>
    </location>
</feature>
<dbReference type="InterPro" id="IPR055449">
    <property type="entry name" value="Iec3-like_M"/>
</dbReference>
<dbReference type="Pfam" id="PF14612">
    <property type="entry name" value="Ino80_Iec3"/>
    <property type="match status" value="1"/>
</dbReference>
<feature type="compositionally biased region" description="Gly residues" evidence="1">
    <location>
        <begin position="277"/>
        <end position="287"/>
    </location>
</feature>
<dbReference type="AlphaFoldDB" id="A0A7J6JCT4"/>